<protein>
    <submittedName>
        <fullName evidence="1 3">Uncharacterized protein</fullName>
    </submittedName>
</protein>
<sequence>MLFSYSRNFARTEHDHFSKHLRQTPLLSLIILFRTITGCFSTVPQQAQYRTLPE</sequence>
<accession>A0A0R3Q5W6</accession>
<gene>
    <name evidence="1" type="ORF">BTMF_LOCUS1048</name>
</gene>
<name>A0A0R3Q5W6_9BILA</name>
<organism evidence="3">
    <name type="scientific">Brugia timori</name>
    <dbReference type="NCBI Taxonomy" id="42155"/>
    <lineage>
        <taxon>Eukaryota</taxon>
        <taxon>Metazoa</taxon>
        <taxon>Ecdysozoa</taxon>
        <taxon>Nematoda</taxon>
        <taxon>Chromadorea</taxon>
        <taxon>Rhabditida</taxon>
        <taxon>Spirurina</taxon>
        <taxon>Spiruromorpha</taxon>
        <taxon>Filarioidea</taxon>
        <taxon>Onchocercidae</taxon>
        <taxon>Brugia</taxon>
    </lineage>
</organism>
<dbReference type="AlphaFoldDB" id="A0A0R3Q5W6"/>
<dbReference type="EMBL" id="UZAG01000698">
    <property type="protein sequence ID" value="VDO09305.1"/>
    <property type="molecule type" value="Genomic_DNA"/>
</dbReference>
<evidence type="ECO:0000313" key="3">
    <source>
        <dbReference type="WBParaSite" id="BTMF_0000171601-mRNA-1"/>
    </source>
</evidence>
<reference evidence="3" key="1">
    <citation type="submission" date="2017-02" db="UniProtKB">
        <authorList>
            <consortium name="WormBaseParasite"/>
        </authorList>
    </citation>
    <scope>IDENTIFICATION</scope>
</reference>
<evidence type="ECO:0000313" key="1">
    <source>
        <dbReference type="EMBL" id="VDO09305.1"/>
    </source>
</evidence>
<proteinExistence type="predicted"/>
<keyword evidence="2" id="KW-1185">Reference proteome</keyword>
<dbReference type="WBParaSite" id="BTMF_0000171601-mRNA-1">
    <property type="protein sequence ID" value="BTMF_0000171601-mRNA-1"/>
    <property type="gene ID" value="BTMF_0000171601"/>
</dbReference>
<evidence type="ECO:0000313" key="2">
    <source>
        <dbReference type="Proteomes" id="UP000280834"/>
    </source>
</evidence>
<dbReference type="Proteomes" id="UP000280834">
    <property type="component" value="Unassembled WGS sequence"/>
</dbReference>
<reference evidence="1 2" key="2">
    <citation type="submission" date="2018-11" db="EMBL/GenBank/DDBJ databases">
        <authorList>
            <consortium name="Pathogen Informatics"/>
        </authorList>
    </citation>
    <scope>NUCLEOTIDE SEQUENCE [LARGE SCALE GENOMIC DNA]</scope>
</reference>